<dbReference type="EMBL" id="HBUF01355645">
    <property type="protein sequence ID" value="CAG6717258.1"/>
    <property type="molecule type" value="Transcribed_RNA"/>
</dbReference>
<dbReference type="EMBL" id="HBUF01355647">
    <property type="protein sequence ID" value="CAG6717260.1"/>
    <property type="molecule type" value="Transcribed_RNA"/>
</dbReference>
<dbReference type="EMBL" id="HBUF01355646">
    <property type="protein sequence ID" value="CAG6717259.1"/>
    <property type="molecule type" value="Transcribed_RNA"/>
</dbReference>
<name>A0A8D8Y311_9HEMI</name>
<evidence type="ECO:0000313" key="1">
    <source>
        <dbReference type="EMBL" id="CAG6717258.1"/>
    </source>
</evidence>
<organism evidence="1">
    <name type="scientific">Cacopsylla melanoneura</name>
    <dbReference type="NCBI Taxonomy" id="428564"/>
    <lineage>
        <taxon>Eukaryota</taxon>
        <taxon>Metazoa</taxon>
        <taxon>Ecdysozoa</taxon>
        <taxon>Arthropoda</taxon>
        <taxon>Hexapoda</taxon>
        <taxon>Insecta</taxon>
        <taxon>Pterygota</taxon>
        <taxon>Neoptera</taxon>
        <taxon>Paraneoptera</taxon>
        <taxon>Hemiptera</taxon>
        <taxon>Sternorrhyncha</taxon>
        <taxon>Psylloidea</taxon>
        <taxon>Psyllidae</taxon>
        <taxon>Psyllinae</taxon>
        <taxon>Cacopsylla</taxon>
    </lineage>
</organism>
<protein>
    <submittedName>
        <fullName evidence="1">Uncharacterized protein</fullName>
    </submittedName>
</protein>
<sequence>MATNLLNKKMESSLYITKTLGDKRIKEAKDNNEDCAILTTFLPPGFEPETKNMFFECALKHRCFLGNSKLKTPGKNLILFDLCSGVNLWKRITLFENGFQIDFPLIFRPF</sequence>
<proteinExistence type="predicted"/>
<dbReference type="AlphaFoldDB" id="A0A8D8Y311"/>
<accession>A0A8D8Y311</accession>
<reference evidence="1" key="1">
    <citation type="submission" date="2021-05" db="EMBL/GenBank/DDBJ databases">
        <authorList>
            <person name="Alioto T."/>
            <person name="Alioto T."/>
            <person name="Gomez Garrido J."/>
        </authorList>
    </citation>
    <scope>NUCLEOTIDE SEQUENCE</scope>
</reference>